<feature type="compositionally biased region" description="Low complexity" evidence="3">
    <location>
        <begin position="261"/>
        <end position="271"/>
    </location>
</feature>
<dbReference type="InterPro" id="IPR012677">
    <property type="entry name" value="Nucleotide-bd_a/b_plait_sf"/>
</dbReference>
<dbReference type="SMART" id="SM00360">
    <property type="entry name" value="RRM"/>
    <property type="match status" value="1"/>
</dbReference>
<dbReference type="Gene3D" id="3.30.70.330">
    <property type="match status" value="1"/>
</dbReference>
<dbReference type="InterPro" id="IPR000504">
    <property type="entry name" value="RRM_dom"/>
</dbReference>
<feature type="compositionally biased region" description="Basic residues" evidence="3">
    <location>
        <begin position="238"/>
        <end position="260"/>
    </location>
</feature>
<feature type="domain" description="RRM" evidence="4">
    <location>
        <begin position="108"/>
        <end position="186"/>
    </location>
</feature>
<evidence type="ECO:0000313" key="5">
    <source>
        <dbReference type="EMBL" id="QBY91826.1"/>
    </source>
</evidence>
<dbReference type="Pfam" id="PF00076">
    <property type="entry name" value="RRM_1"/>
    <property type="match status" value="1"/>
</dbReference>
<feature type="compositionally biased region" description="Gly residues" evidence="3">
    <location>
        <begin position="207"/>
        <end position="237"/>
    </location>
</feature>
<feature type="compositionally biased region" description="Basic residues" evidence="3">
    <location>
        <begin position="78"/>
        <end position="99"/>
    </location>
</feature>
<feature type="compositionally biased region" description="Basic and acidic residues" evidence="3">
    <location>
        <begin position="51"/>
        <end position="62"/>
    </location>
</feature>
<gene>
    <name evidence="5" type="primary">Tra-2a</name>
</gene>
<dbReference type="InterPro" id="IPR050441">
    <property type="entry name" value="RBM"/>
</dbReference>
<keyword evidence="1 2" id="KW-0694">RNA-binding</keyword>
<dbReference type="EMBL" id="MH137935">
    <property type="protein sequence ID" value="QBY91826.1"/>
    <property type="molecule type" value="mRNA"/>
</dbReference>
<name>A0A4D6D1C2_MACRS</name>
<dbReference type="PANTHER" id="PTHR48034">
    <property type="entry name" value="TRANSFORMER-2 SEX-DETERMINING PROTEIN-RELATED"/>
    <property type="match status" value="1"/>
</dbReference>
<organism evidence="5">
    <name type="scientific">Macrobrachium rosenbergii</name>
    <name type="common">Giant fresh water prawn</name>
    <dbReference type="NCBI Taxonomy" id="79674"/>
    <lineage>
        <taxon>Eukaryota</taxon>
        <taxon>Metazoa</taxon>
        <taxon>Ecdysozoa</taxon>
        <taxon>Arthropoda</taxon>
        <taxon>Crustacea</taxon>
        <taxon>Multicrustacea</taxon>
        <taxon>Malacostraca</taxon>
        <taxon>Eumalacostraca</taxon>
        <taxon>Eucarida</taxon>
        <taxon>Decapoda</taxon>
        <taxon>Pleocyemata</taxon>
        <taxon>Caridea</taxon>
        <taxon>Palaemonoidea</taxon>
        <taxon>Palaemonidae</taxon>
        <taxon>Macrobrachium</taxon>
    </lineage>
</organism>
<protein>
    <submittedName>
        <fullName evidence="5">Transformer-2a</fullName>
    </submittedName>
</protein>
<feature type="region of interest" description="Disordered" evidence="3">
    <location>
        <begin position="1"/>
        <end position="106"/>
    </location>
</feature>
<evidence type="ECO:0000256" key="3">
    <source>
        <dbReference type="SAM" id="MobiDB-lite"/>
    </source>
</evidence>
<dbReference type="InterPro" id="IPR035979">
    <property type="entry name" value="RBD_domain_sf"/>
</dbReference>
<sequence>MSQSPRRSLNGVSPSRDGSRDRDPSFSRSRSRSSDRRDSYKYSSRRSTSPRYREERYRDDKYSTSSRRRYSRSPSYSRSRRGNRSRTRSPMSTRRRHHGSREDPSPSTCLGVFGLSIYTSERQLHHLFGKYGPLSKVQVVLDAKTGRSRGFAFIYFEHMDDATEAKEQCTGMEIDGRRIRVDYSITERAHTPTPGIYMGRPTNRSSGYGGRRTGGGSGGGGGGGRYGGGYGSGGGGGSRRRSPSPYRRGRSGRNSYRSRSRSYSPRRYSRY</sequence>
<reference evidence="5" key="1">
    <citation type="submission" date="2018-03" db="EMBL/GenBank/DDBJ databases">
        <title>Identification and expression analysis of sex-related Transformer-2 gene in giant river prawn, Macrobrachium rosenbergii.</title>
        <authorList>
            <person name="McMillan N."/>
            <person name="Poompuang S."/>
        </authorList>
    </citation>
    <scope>NUCLEOTIDE SEQUENCE</scope>
</reference>
<feature type="compositionally biased region" description="Polar residues" evidence="3">
    <location>
        <begin position="1"/>
        <end position="12"/>
    </location>
</feature>
<dbReference type="SUPFAM" id="SSF54928">
    <property type="entry name" value="RNA-binding domain, RBD"/>
    <property type="match status" value="1"/>
</dbReference>
<proteinExistence type="evidence at transcript level"/>
<dbReference type="CDD" id="cd12363">
    <property type="entry name" value="RRM_TRA2"/>
    <property type="match status" value="1"/>
</dbReference>
<evidence type="ECO:0000259" key="4">
    <source>
        <dbReference type="PROSITE" id="PS50102"/>
    </source>
</evidence>
<dbReference type="AlphaFoldDB" id="A0A4D6D1C2"/>
<evidence type="ECO:0000256" key="1">
    <source>
        <dbReference type="ARBA" id="ARBA00022884"/>
    </source>
</evidence>
<accession>A0A4D6D1C2</accession>
<dbReference type="GO" id="GO:0003723">
    <property type="term" value="F:RNA binding"/>
    <property type="evidence" value="ECO:0007669"/>
    <property type="project" value="UniProtKB-UniRule"/>
</dbReference>
<dbReference type="PROSITE" id="PS50102">
    <property type="entry name" value="RRM"/>
    <property type="match status" value="1"/>
</dbReference>
<evidence type="ECO:0000256" key="2">
    <source>
        <dbReference type="PROSITE-ProRule" id="PRU00176"/>
    </source>
</evidence>
<feature type="compositionally biased region" description="Low complexity" evidence="3">
    <location>
        <begin position="41"/>
        <end position="50"/>
    </location>
</feature>
<feature type="region of interest" description="Disordered" evidence="3">
    <location>
        <begin position="190"/>
        <end position="271"/>
    </location>
</feature>